<keyword evidence="7 13" id="KW-0418">Kinase</keyword>
<evidence type="ECO:0000256" key="6">
    <source>
        <dbReference type="ARBA" id="ARBA00022692"/>
    </source>
</evidence>
<dbReference type="InterPro" id="IPR036890">
    <property type="entry name" value="HATPase_C_sf"/>
</dbReference>
<dbReference type="EC" id="2.7.13.3" evidence="3"/>
<dbReference type="Proteomes" id="UP000805614">
    <property type="component" value="Unassembled WGS sequence"/>
</dbReference>
<protein>
    <recommendedName>
        <fullName evidence="3">histidine kinase</fullName>
        <ecNumber evidence="3">2.7.13.3</ecNumber>
    </recommendedName>
</protein>
<evidence type="ECO:0000256" key="7">
    <source>
        <dbReference type="ARBA" id="ARBA00022777"/>
    </source>
</evidence>
<evidence type="ECO:0000256" key="4">
    <source>
        <dbReference type="ARBA" id="ARBA00022553"/>
    </source>
</evidence>
<dbReference type="GO" id="GO:0016301">
    <property type="term" value="F:kinase activity"/>
    <property type="evidence" value="ECO:0007669"/>
    <property type="project" value="UniProtKB-KW"/>
</dbReference>
<sequence>MRLRPQSIRGQVTALVTLMAVLFLVPAGIAAGVAAHQALNSNTWRHIRQEAEFTAAQVRRGRLISPIVPRAGGVDLIQVVAPGNRIIGFSLAARGMPPMTRVWPPPDDPQQDVQTCAQPGPGCLRISALRVRSAPDSPVVYAGRHVPALSSTGIFDAIFVTQITALVVLISWGTWRVTGRALRPVGVVGAELAAINGDDLSRRVPEPAGGNEITRFTATVNSMLGRLERTLNQQRQFASDASHELRTPLAGLRAQLEEAQLHPDQTDLEALLQHALKGVDRLEFIITDLLLLARVEANRPQALQTLNLAELVETEISHRVDPHVVELHLDPTVTIHAVRPQIHRALANLLDNAQRHARHAVCVEVHHSGDHAELTVNDDGEGIAEADRERIFQRFTRLDTARSRDHGGTGLGLTIARDIAHAHHGTLRIEDSPTGGAQFVLRLPLQTPDPPADL</sequence>
<dbReference type="SUPFAM" id="SSF47384">
    <property type="entry name" value="Homodimeric domain of signal transducing histidine kinase"/>
    <property type="match status" value="1"/>
</dbReference>
<keyword evidence="8" id="KW-1133">Transmembrane helix</keyword>
<dbReference type="PANTHER" id="PTHR45436">
    <property type="entry name" value="SENSOR HISTIDINE KINASE YKOH"/>
    <property type="match status" value="1"/>
</dbReference>
<dbReference type="Gene3D" id="6.10.340.10">
    <property type="match status" value="1"/>
</dbReference>
<dbReference type="PANTHER" id="PTHR45436:SF5">
    <property type="entry name" value="SENSOR HISTIDINE KINASE TRCS"/>
    <property type="match status" value="1"/>
</dbReference>
<keyword evidence="6" id="KW-0812">Transmembrane</keyword>
<name>A0ABR7LX13_9ACTN</name>
<comment type="subcellular location">
    <subcellularLocation>
        <location evidence="2">Cell membrane</location>
    </subcellularLocation>
</comment>
<dbReference type="Gene3D" id="3.30.565.10">
    <property type="entry name" value="Histidine kinase-like ATPase, C-terminal domain"/>
    <property type="match status" value="1"/>
</dbReference>
<feature type="domain" description="HAMP" evidence="12">
    <location>
        <begin position="179"/>
        <end position="232"/>
    </location>
</feature>
<dbReference type="SMART" id="SM00304">
    <property type="entry name" value="HAMP"/>
    <property type="match status" value="1"/>
</dbReference>
<dbReference type="InterPro" id="IPR003594">
    <property type="entry name" value="HATPase_dom"/>
</dbReference>
<reference evidence="13 14" key="1">
    <citation type="submission" date="2020-06" db="EMBL/GenBank/DDBJ databases">
        <title>Actinomadura xiongansis sp. nov., isolated from soil of Baiyangdian.</title>
        <authorList>
            <person name="Zhang X."/>
        </authorList>
    </citation>
    <scope>NUCLEOTIDE SEQUENCE [LARGE SCALE GENOMIC DNA]</scope>
    <source>
        <strain evidence="13 14">HBUM206468</strain>
    </source>
</reference>
<dbReference type="EMBL" id="JABVEC010000025">
    <property type="protein sequence ID" value="MBC6469314.1"/>
    <property type="molecule type" value="Genomic_DNA"/>
</dbReference>
<dbReference type="InterPro" id="IPR050428">
    <property type="entry name" value="TCS_sensor_his_kinase"/>
</dbReference>
<evidence type="ECO:0000313" key="14">
    <source>
        <dbReference type="Proteomes" id="UP000805614"/>
    </source>
</evidence>
<comment type="catalytic activity">
    <reaction evidence="1">
        <text>ATP + protein L-histidine = ADP + protein N-phospho-L-histidine.</text>
        <dbReference type="EC" id="2.7.13.3"/>
    </reaction>
</comment>
<feature type="domain" description="Histidine kinase" evidence="11">
    <location>
        <begin position="240"/>
        <end position="447"/>
    </location>
</feature>
<dbReference type="PRINTS" id="PR00344">
    <property type="entry name" value="BCTRLSENSOR"/>
</dbReference>
<dbReference type="InterPro" id="IPR003660">
    <property type="entry name" value="HAMP_dom"/>
</dbReference>
<dbReference type="InterPro" id="IPR003661">
    <property type="entry name" value="HisK_dim/P_dom"/>
</dbReference>
<dbReference type="SUPFAM" id="SSF55874">
    <property type="entry name" value="ATPase domain of HSP90 chaperone/DNA topoisomerase II/histidine kinase"/>
    <property type="match status" value="1"/>
</dbReference>
<comment type="caution">
    <text evidence="13">The sequence shown here is derived from an EMBL/GenBank/DDBJ whole genome shotgun (WGS) entry which is preliminary data.</text>
</comment>
<evidence type="ECO:0000256" key="9">
    <source>
        <dbReference type="ARBA" id="ARBA00023012"/>
    </source>
</evidence>
<keyword evidence="9" id="KW-0902">Two-component regulatory system</keyword>
<evidence type="ECO:0000256" key="3">
    <source>
        <dbReference type="ARBA" id="ARBA00012438"/>
    </source>
</evidence>
<evidence type="ECO:0000256" key="10">
    <source>
        <dbReference type="ARBA" id="ARBA00023136"/>
    </source>
</evidence>
<dbReference type="SMART" id="SM00387">
    <property type="entry name" value="HATPase_c"/>
    <property type="match status" value="1"/>
</dbReference>
<evidence type="ECO:0000313" key="13">
    <source>
        <dbReference type="EMBL" id="MBC6469314.1"/>
    </source>
</evidence>
<evidence type="ECO:0000259" key="11">
    <source>
        <dbReference type="PROSITE" id="PS50109"/>
    </source>
</evidence>
<dbReference type="PROSITE" id="PS50109">
    <property type="entry name" value="HIS_KIN"/>
    <property type="match status" value="1"/>
</dbReference>
<evidence type="ECO:0000256" key="1">
    <source>
        <dbReference type="ARBA" id="ARBA00000085"/>
    </source>
</evidence>
<evidence type="ECO:0000256" key="2">
    <source>
        <dbReference type="ARBA" id="ARBA00004236"/>
    </source>
</evidence>
<evidence type="ECO:0000259" key="12">
    <source>
        <dbReference type="PROSITE" id="PS50885"/>
    </source>
</evidence>
<dbReference type="CDD" id="cd00082">
    <property type="entry name" value="HisKA"/>
    <property type="match status" value="1"/>
</dbReference>
<dbReference type="PROSITE" id="PS50885">
    <property type="entry name" value="HAMP"/>
    <property type="match status" value="1"/>
</dbReference>
<keyword evidence="4" id="KW-0597">Phosphoprotein</keyword>
<dbReference type="Gene3D" id="1.10.287.130">
    <property type="match status" value="1"/>
</dbReference>
<evidence type="ECO:0000256" key="5">
    <source>
        <dbReference type="ARBA" id="ARBA00022679"/>
    </source>
</evidence>
<proteinExistence type="predicted"/>
<dbReference type="SMART" id="SM00388">
    <property type="entry name" value="HisKA"/>
    <property type="match status" value="1"/>
</dbReference>
<keyword evidence="10" id="KW-0472">Membrane</keyword>
<evidence type="ECO:0000256" key="8">
    <source>
        <dbReference type="ARBA" id="ARBA00022989"/>
    </source>
</evidence>
<keyword evidence="5" id="KW-0808">Transferase</keyword>
<accession>A0ABR7LX13</accession>
<dbReference type="InterPro" id="IPR036097">
    <property type="entry name" value="HisK_dim/P_sf"/>
</dbReference>
<dbReference type="InterPro" id="IPR005467">
    <property type="entry name" value="His_kinase_dom"/>
</dbReference>
<dbReference type="Pfam" id="PF00512">
    <property type="entry name" value="HisKA"/>
    <property type="match status" value="1"/>
</dbReference>
<keyword evidence="14" id="KW-1185">Reference proteome</keyword>
<dbReference type="InterPro" id="IPR004358">
    <property type="entry name" value="Sig_transdc_His_kin-like_C"/>
</dbReference>
<organism evidence="13 14">
    <name type="scientific">Actinomadura alba</name>
    <dbReference type="NCBI Taxonomy" id="406431"/>
    <lineage>
        <taxon>Bacteria</taxon>
        <taxon>Bacillati</taxon>
        <taxon>Actinomycetota</taxon>
        <taxon>Actinomycetes</taxon>
        <taxon>Streptosporangiales</taxon>
        <taxon>Thermomonosporaceae</taxon>
        <taxon>Actinomadura</taxon>
    </lineage>
</organism>
<gene>
    <name evidence="13" type="ORF">HKK74_28020</name>
</gene>
<dbReference type="Pfam" id="PF02518">
    <property type="entry name" value="HATPase_c"/>
    <property type="match status" value="1"/>
</dbReference>